<evidence type="ECO:0000259" key="6">
    <source>
        <dbReference type="PROSITE" id="PS50835"/>
    </source>
</evidence>
<gene>
    <name evidence="7" type="ORF">GSONMT00055733001</name>
</gene>
<dbReference type="Pfam" id="PF00047">
    <property type="entry name" value="ig"/>
    <property type="match status" value="1"/>
</dbReference>
<dbReference type="PROSITE" id="PS50835">
    <property type="entry name" value="IG_LIKE"/>
    <property type="match status" value="1"/>
</dbReference>
<dbReference type="PANTHER" id="PTHR35971:SF5">
    <property type="entry name" value="OBSCURIN LIKE CYTOSKELETAL ADAPTOR 1"/>
    <property type="match status" value="1"/>
</dbReference>
<evidence type="ECO:0000256" key="1">
    <source>
        <dbReference type="ARBA" id="ARBA00004496"/>
    </source>
</evidence>
<dbReference type="AlphaFoldDB" id="A0A060ZAG5"/>
<dbReference type="InterPro" id="IPR007110">
    <property type="entry name" value="Ig-like_dom"/>
</dbReference>
<name>A0A060ZAG5_ONCMY</name>
<dbReference type="GO" id="GO:0005737">
    <property type="term" value="C:cytoplasm"/>
    <property type="evidence" value="ECO:0007669"/>
    <property type="project" value="UniProtKB-SubCell"/>
</dbReference>
<organism evidence="7 8">
    <name type="scientific">Oncorhynchus mykiss</name>
    <name type="common">Rainbow trout</name>
    <name type="synonym">Salmo gairdneri</name>
    <dbReference type="NCBI Taxonomy" id="8022"/>
    <lineage>
        <taxon>Eukaryota</taxon>
        <taxon>Metazoa</taxon>
        <taxon>Chordata</taxon>
        <taxon>Craniata</taxon>
        <taxon>Vertebrata</taxon>
        <taxon>Euteleostomi</taxon>
        <taxon>Actinopterygii</taxon>
        <taxon>Neopterygii</taxon>
        <taxon>Teleostei</taxon>
        <taxon>Protacanthopterygii</taxon>
        <taxon>Salmoniformes</taxon>
        <taxon>Salmonidae</taxon>
        <taxon>Salmoninae</taxon>
        <taxon>Oncorhynchus</taxon>
    </lineage>
</organism>
<sequence>MLLTQGEKYSMEHTGSTYILMVHKLKAEDAGEYTCDAGDKQSTATLTVKESVRITRELHDITVTTGQDAVFACELSQEGVTNGEWWLGDNLLQNNDLNQMACQGRVHRLTLQMVTPDESGDVAFVVGEEKTVACLLVEDKPKALILEKPHDTVALEGETVTLSCTVSDPTATVTWSRNDVAIKAGLKYDLRK</sequence>
<proteinExistence type="predicted"/>
<evidence type="ECO:0000256" key="2">
    <source>
        <dbReference type="ARBA" id="ARBA00022490"/>
    </source>
</evidence>
<dbReference type="FunFam" id="2.60.40.10:FF:000421">
    <property type="entry name" value="LOW QUALITY PROTEIN: obscurin"/>
    <property type="match status" value="1"/>
</dbReference>
<evidence type="ECO:0000256" key="5">
    <source>
        <dbReference type="ARBA" id="ARBA00023319"/>
    </source>
</evidence>
<dbReference type="InterPro" id="IPR013783">
    <property type="entry name" value="Ig-like_fold"/>
</dbReference>
<accession>A0A060ZAG5</accession>
<dbReference type="PaxDb" id="8022-A0A060ZAG5"/>
<dbReference type="InterPro" id="IPR036179">
    <property type="entry name" value="Ig-like_dom_sf"/>
</dbReference>
<keyword evidence="2" id="KW-0963">Cytoplasm</keyword>
<protein>
    <recommendedName>
        <fullName evidence="6">Ig-like domain-containing protein</fullName>
    </recommendedName>
</protein>
<feature type="non-terminal residue" evidence="7">
    <location>
        <position position="192"/>
    </location>
</feature>
<evidence type="ECO:0000313" key="8">
    <source>
        <dbReference type="Proteomes" id="UP000193380"/>
    </source>
</evidence>
<dbReference type="InterPro" id="IPR013098">
    <property type="entry name" value="Ig_I-set"/>
</dbReference>
<keyword evidence="3" id="KW-0597">Phosphoprotein</keyword>
<evidence type="ECO:0000256" key="3">
    <source>
        <dbReference type="ARBA" id="ARBA00022553"/>
    </source>
</evidence>
<evidence type="ECO:0000313" key="7">
    <source>
        <dbReference type="EMBL" id="CDQ98699.1"/>
    </source>
</evidence>
<dbReference type="PANTHER" id="PTHR35971">
    <property type="entry name" value="SI:DKEY-31G6.6"/>
    <property type="match status" value="1"/>
</dbReference>
<comment type="subcellular location">
    <subcellularLocation>
        <location evidence="1">Cytoplasm</location>
    </subcellularLocation>
</comment>
<dbReference type="Pfam" id="PF07679">
    <property type="entry name" value="I-set"/>
    <property type="match status" value="2"/>
</dbReference>
<dbReference type="InterPro" id="IPR052385">
    <property type="entry name" value="Obscurin/Obscurin-like_Reg"/>
</dbReference>
<dbReference type="Proteomes" id="UP000193380">
    <property type="component" value="Unassembled WGS sequence"/>
</dbReference>
<dbReference type="InterPro" id="IPR013151">
    <property type="entry name" value="Immunoglobulin_dom"/>
</dbReference>
<dbReference type="SUPFAM" id="SSF48726">
    <property type="entry name" value="Immunoglobulin"/>
    <property type="match status" value="3"/>
</dbReference>
<reference evidence="7" key="2">
    <citation type="submission" date="2014-03" db="EMBL/GenBank/DDBJ databases">
        <authorList>
            <person name="Genoscope - CEA"/>
        </authorList>
    </citation>
    <scope>NUCLEOTIDE SEQUENCE</scope>
</reference>
<feature type="domain" description="Ig-like" evidence="6">
    <location>
        <begin position="141"/>
        <end position="192"/>
    </location>
</feature>
<evidence type="ECO:0000256" key="4">
    <source>
        <dbReference type="ARBA" id="ARBA00023157"/>
    </source>
</evidence>
<reference evidence="7" key="1">
    <citation type="journal article" date="2014" name="Nat. Commun.">
        <title>The rainbow trout genome provides novel insights into evolution after whole-genome duplication in vertebrates.</title>
        <authorList>
            <person name="Berthelot C."/>
            <person name="Brunet F."/>
            <person name="Chalopin D."/>
            <person name="Juanchich A."/>
            <person name="Bernard M."/>
            <person name="Noel B."/>
            <person name="Bento P."/>
            <person name="Da Silva C."/>
            <person name="Labadie K."/>
            <person name="Alberti A."/>
            <person name="Aury J.M."/>
            <person name="Louis A."/>
            <person name="Dehais P."/>
            <person name="Bardou P."/>
            <person name="Montfort J."/>
            <person name="Klopp C."/>
            <person name="Cabau C."/>
            <person name="Gaspin C."/>
            <person name="Thorgaard G.H."/>
            <person name="Boussaha M."/>
            <person name="Quillet E."/>
            <person name="Guyomard R."/>
            <person name="Galiana D."/>
            <person name="Bobe J."/>
            <person name="Volff J.N."/>
            <person name="Genet C."/>
            <person name="Wincker P."/>
            <person name="Jaillon O."/>
            <person name="Roest Crollius H."/>
            <person name="Guiguen Y."/>
        </authorList>
    </citation>
    <scope>NUCLEOTIDE SEQUENCE [LARGE SCALE GENOMIC DNA]</scope>
</reference>
<keyword evidence="5" id="KW-0393">Immunoglobulin domain</keyword>
<dbReference type="STRING" id="8022.A0A060ZAG5"/>
<dbReference type="EMBL" id="FR939521">
    <property type="protein sequence ID" value="CDQ98699.1"/>
    <property type="molecule type" value="Genomic_DNA"/>
</dbReference>
<dbReference type="Gene3D" id="2.60.40.10">
    <property type="entry name" value="Immunoglobulins"/>
    <property type="match status" value="3"/>
</dbReference>
<keyword evidence="4" id="KW-1015">Disulfide bond</keyword>